<dbReference type="GO" id="GO:0016616">
    <property type="term" value="F:oxidoreductase activity, acting on the CH-OH group of donors, NAD or NADP as acceptor"/>
    <property type="evidence" value="ECO:0007669"/>
    <property type="project" value="InterPro"/>
</dbReference>
<dbReference type="AlphaFoldDB" id="A0A382X6M6"/>
<sequence>MPRKKRKPQVAVVDWRPAPASCSAAKVETKVIGKLAKVKYYLADTEDDFTPDILNSDAIILWQNTIVTAKTIAKMTNCRVFVRNGVGFDSVDIDAA</sequence>
<dbReference type="Pfam" id="PF00389">
    <property type="entry name" value="2-Hacid_dh"/>
    <property type="match status" value="1"/>
</dbReference>
<gene>
    <name evidence="2" type="ORF">METZ01_LOCUS419711</name>
</gene>
<evidence type="ECO:0000313" key="2">
    <source>
        <dbReference type="EMBL" id="SVD66857.1"/>
    </source>
</evidence>
<organism evidence="2">
    <name type="scientific">marine metagenome</name>
    <dbReference type="NCBI Taxonomy" id="408172"/>
    <lineage>
        <taxon>unclassified sequences</taxon>
        <taxon>metagenomes</taxon>
        <taxon>ecological metagenomes</taxon>
    </lineage>
</organism>
<dbReference type="InterPro" id="IPR006139">
    <property type="entry name" value="D-isomer_2_OHA_DH_cat_dom"/>
</dbReference>
<dbReference type="GO" id="GO:0051287">
    <property type="term" value="F:NAD binding"/>
    <property type="evidence" value="ECO:0007669"/>
    <property type="project" value="InterPro"/>
</dbReference>
<dbReference type="Gene3D" id="3.40.50.720">
    <property type="entry name" value="NAD(P)-binding Rossmann-like Domain"/>
    <property type="match status" value="1"/>
</dbReference>
<dbReference type="EMBL" id="UINC01165455">
    <property type="protein sequence ID" value="SVD66857.1"/>
    <property type="molecule type" value="Genomic_DNA"/>
</dbReference>
<proteinExistence type="predicted"/>
<accession>A0A382X6M6</accession>
<feature type="domain" description="D-isomer specific 2-hydroxyacid dehydrogenase catalytic" evidence="1">
    <location>
        <begin position="27"/>
        <end position="96"/>
    </location>
</feature>
<reference evidence="2" key="1">
    <citation type="submission" date="2018-05" db="EMBL/GenBank/DDBJ databases">
        <authorList>
            <person name="Lanie J.A."/>
            <person name="Ng W.-L."/>
            <person name="Kazmierczak K.M."/>
            <person name="Andrzejewski T.M."/>
            <person name="Davidsen T.M."/>
            <person name="Wayne K.J."/>
            <person name="Tettelin H."/>
            <person name="Glass J.I."/>
            <person name="Rusch D."/>
            <person name="Podicherti R."/>
            <person name="Tsui H.-C.T."/>
            <person name="Winkler M.E."/>
        </authorList>
    </citation>
    <scope>NUCLEOTIDE SEQUENCE</scope>
</reference>
<protein>
    <recommendedName>
        <fullName evidence="1">D-isomer specific 2-hydroxyacid dehydrogenase catalytic domain-containing protein</fullName>
    </recommendedName>
</protein>
<feature type="non-terminal residue" evidence="2">
    <location>
        <position position="96"/>
    </location>
</feature>
<evidence type="ECO:0000259" key="1">
    <source>
        <dbReference type="Pfam" id="PF00389"/>
    </source>
</evidence>
<name>A0A382X6M6_9ZZZZ</name>
<dbReference type="SUPFAM" id="SSF52283">
    <property type="entry name" value="Formate/glycerate dehydrogenase catalytic domain-like"/>
    <property type="match status" value="1"/>
</dbReference>